<dbReference type="InterPro" id="IPR036291">
    <property type="entry name" value="NAD(P)-bd_dom_sf"/>
</dbReference>
<dbReference type="Pfam" id="PF13561">
    <property type="entry name" value="adh_short_C2"/>
    <property type="match status" value="1"/>
</dbReference>
<evidence type="ECO:0000256" key="2">
    <source>
        <dbReference type="ARBA" id="ARBA00023002"/>
    </source>
</evidence>
<dbReference type="RefSeq" id="WP_089524029.1">
    <property type="nucleotide sequence ID" value="NZ_NMUQ01000001.1"/>
</dbReference>
<dbReference type="GO" id="GO:0016616">
    <property type="term" value="F:oxidoreductase activity, acting on the CH-OH group of donors, NAD or NADP as acceptor"/>
    <property type="evidence" value="ECO:0007669"/>
    <property type="project" value="TreeGrafter"/>
</dbReference>
<dbReference type="OrthoDB" id="9803333at2"/>
<keyword evidence="4" id="KW-1185">Reference proteome</keyword>
<dbReference type="InterPro" id="IPR020904">
    <property type="entry name" value="Sc_DH/Rdtase_CS"/>
</dbReference>
<proteinExistence type="inferred from homology"/>
<dbReference type="SUPFAM" id="SSF51735">
    <property type="entry name" value="NAD(P)-binding Rossmann-fold domains"/>
    <property type="match status" value="1"/>
</dbReference>
<dbReference type="PROSITE" id="PS00061">
    <property type="entry name" value="ADH_SHORT"/>
    <property type="match status" value="1"/>
</dbReference>
<keyword evidence="2" id="KW-0560">Oxidoreductase</keyword>
<dbReference type="PRINTS" id="PR00081">
    <property type="entry name" value="GDHRDH"/>
</dbReference>
<dbReference type="EMBL" id="NMUQ01000001">
    <property type="protein sequence ID" value="OXM16948.1"/>
    <property type="molecule type" value="Genomic_DNA"/>
</dbReference>
<dbReference type="PANTHER" id="PTHR42760">
    <property type="entry name" value="SHORT-CHAIN DEHYDROGENASES/REDUCTASES FAMILY MEMBER"/>
    <property type="match status" value="1"/>
</dbReference>
<organism evidence="3 4">
    <name type="scientific">Paenibacillus herberti</name>
    <dbReference type="NCBI Taxonomy" id="1619309"/>
    <lineage>
        <taxon>Bacteria</taxon>
        <taxon>Bacillati</taxon>
        <taxon>Bacillota</taxon>
        <taxon>Bacilli</taxon>
        <taxon>Bacillales</taxon>
        <taxon>Paenibacillaceae</taxon>
        <taxon>Paenibacillus</taxon>
    </lineage>
</organism>
<dbReference type="AlphaFoldDB" id="A0A229P4B3"/>
<dbReference type="FunFam" id="3.40.50.720:FF:000173">
    <property type="entry name" value="3-oxoacyl-[acyl-carrier protein] reductase"/>
    <property type="match status" value="1"/>
</dbReference>
<reference evidence="3 4" key="1">
    <citation type="submission" date="2017-07" db="EMBL/GenBank/DDBJ databases">
        <title>Paenibacillus herberti R33 genome sequencing and assembly.</title>
        <authorList>
            <person name="Su W."/>
        </authorList>
    </citation>
    <scope>NUCLEOTIDE SEQUENCE [LARGE SCALE GENOMIC DNA]</scope>
    <source>
        <strain evidence="3 4">R33</strain>
    </source>
</reference>
<dbReference type="PRINTS" id="PR00080">
    <property type="entry name" value="SDRFAMILY"/>
</dbReference>
<sequence>MDTAASKEIVVITGAGSGIGRGLALAYVGKGDKVILADVSIEGLAQTLELIRKAGGEAYPYEIDLSRPEDIQELFKRVREEHGEASVLINNAGISPFKSLWELKVEEWDQVLNTNLRGAFLCSREAATGMKERGIRGRIVNIASTRAFMSEPNSEAYAASKGGMIALTHAMAMSFAPYGIRVNSVSPGWIATGDTAALSQEDHEQHPAGRVGKPDDISRACFYFTDAANDFVTGQNITVDGGMTRKMIYAE</sequence>
<comment type="caution">
    <text evidence="3">The sequence shown here is derived from an EMBL/GenBank/DDBJ whole genome shotgun (WGS) entry which is preliminary data.</text>
</comment>
<gene>
    <name evidence="3" type="ORF">CGZ75_09985</name>
</gene>
<dbReference type="InterPro" id="IPR002347">
    <property type="entry name" value="SDR_fam"/>
</dbReference>
<protein>
    <submittedName>
        <fullName evidence="3">3-ketoacyl-ACP reductase</fullName>
    </submittedName>
</protein>
<evidence type="ECO:0000313" key="4">
    <source>
        <dbReference type="Proteomes" id="UP000215145"/>
    </source>
</evidence>
<dbReference type="Gene3D" id="3.40.50.720">
    <property type="entry name" value="NAD(P)-binding Rossmann-like Domain"/>
    <property type="match status" value="1"/>
</dbReference>
<evidence type="ECO:0000256" key="1">
    <source>
        <dbReference type="ARBA" id="ARBA00006484"/>
    </source>
</evidence>
<name>A0A229P4B3_9BACL</name>
<evidence type="ECO:0000313" key="3">
    <source>
        <dbReference type="EMBL" id="OXM16948.1"/>
    </source>
</evidence>
<dbReference type="Proteomes" id="UP000215145">
    <property type="component" value="Unassembled WGS sequence"/>
</dbReference>
<dbReference type="CDD" id="cd05233">
    <property type="entry name" value="SDR_c"/>
    <property type="match status" value="1"/>
</dbReference>
<comment type="similarity">
    <text evidence="1">Belongs to the short-chain dehydrogenases/reductases (SDR) family.</text>
</comment>
<accession>A0A229P4B3</accession>